<feature type="domain" description="DNL-type" evidence="6">
    <location>
        <begin position="92"/>
        <end position="183"/>
    </location>
</feature>
<sequence>MLPSRAFRNVGIPPPLRSLITLHPSMPGTLKAQLRLRLGSIAGSRISLPAPPSRGYSTPAAPTNTTAEASSTTPAEEASSEPTTTYQPLPERMVPKYSLTFTCTVCKTRSSHTCSKQAYSSGIVLIECPGCKNRHLIADHLGWFKDSTEGGKNRTIEDLLAAKGESVTRGQITDSGDIEYYEP</sequence>
<dbReference type="Proteomes" id="UP000054007">
    <property type="component" value="Unassembled WGS sequence"/>
</dbReference>
<evidence type="ECO:0000256" key="5">
    <source>
        <dbReference type="SAM" id="MobiDB-lite"/>
    </source>
</evidence>
<evidence type="ECO:0000256" key="3">
    <source>
        <dbReference type="ARBA" id="ARBA00022833"/>
    </source>
</evidence>
<dbReference type="GO" id="GO:0050821">
    <property type="term" value="P:protein stabilization"/>
    <property type="evidence" value="ECO:0007669"/>
    <property type="project" value="TreeGrafter"/>
</dbReference>
<gene>
    <name evidence="7" type="ORF">CYLTODRAFT_420102</name>
</gene>
<feature type="region of interest" description="Disordered" evidence="5">
    <location>
        <begin position="48"/>
        <end position="91"/>
    </location>
</feature>
<evidence type="ECO:0000256" key="2">
    <source>
        <dbReference type="ARBA" id="ARBA00022771"/>
    </source>
</evidence>
<evidence type="ECO:0000256" key="4">
    <source>
        <dbReference type="PROSITE-ProRule" id="PRU00834"/>
    </source>
</evidence>
<protein>
    <submittedName>
        <fullName evidence="7">Zf-DNL-domain-containing protein</fullName>
    </submittedName>
</protein>
<dbReference type="OrthoDB" id="512667at2759"/>
<keyword evidence="2 4" id="KW-0863">Zinc-finger</keyword>
<dbReference type="Pfam" id="PF05180">
    <property type="entry name" value="zf-DNL"/>
    <property type="match status" value="1"/>
</dbReference>
<keyword evidence="8" id="KW-1185">Reference proteome</keyword>
<organism evidence="7 8">
    <name type="scientific">Cylindrobasidium torrendii FP15055 ss-10</name>
    <dbReference type="NCBI Taxonomy" id="1314674"/>
    <lineage>
        <taxon>Eukaryota</taxon>
        <taxon>Fungi</taxon>
        <taxon>Dikarya</taxon>
        <taxon>Basidiomycota</taxon>
        <taxon>Agaricomycotina</taxon>
        <taxon>Agaricomycetes</taxon>
        <taxon>Agaricomycetidae</taxon>
        <taxon>Agaricales</taxon>
        <taxon>Marasmiineae</taxon>
        <taxon>Physalacriaceae</taxon>
        <taxon>Cylindrobasidium</taxon>
    </lineage>
</organism>
<dbReference type="GO" id="GO:0051087">
    <property type="term" value="F:protein-folding chaperone binding"/>
    <property type="evidence" value="ECO:0007669"/>
    <property type="project" value="TreeGrafter"/>
</dbReference>
<dbReference type="PROSITE" id="PS51501">
    <property type="entry name" value="ZF_DNL"/>
    <property type="match status" value="1"/>
</dbReference>
<keyword evidence="3" id="KW-0862">Zinc</keyword>
<evidence type="ECO:0000259" key="6">
    <source>
        <dbReference type="PROSITE" id="PS51501"/>
    </source>
</evidence>
<dbReference type="PANTHER" id="PTHR20922:SF13">
    <property type="entry name" value="DNL-TYPE ZINC FINGER PROTEIN"/>
    <property type="match status" value="1"/>
</dbReference>
<dbReference type="EMBL" id="KN880473">
    <property type="protein sequence ID" value="KIY70132.1"/>
    <property type="molecule type" value="Genomic_DNA"/>
</dbReference>
<dbReference type="InterPro" id="IPR024158">
    <property type="entry name" value="Mt_import_TIM15"/>
</dbReference>
<name>A0A0D7BI15_9AGAR</name>
<dbReference type="GO" id="GO:0008270">
    <property type="term" value="F:zinc ion binding"/>
    <property type="evidence" value="ECO:0007669"/>
    <property type="project" value="UniProtKB-KW"/>
</dbReference>
<evidence type="ECO:0000313" key="8">
    <source>
        <dbReference type="Proteomes" id="UP000054007"/>
    </source>
</evidence>
<evidence type="ECO:0000256" key="1">
    <source>
        <dbReference type="ARBA" id="ARBA00022723"/>
    </source>
</evidence>
<dbReference type="InterPro" id="IPR007853">
    <property type="entry name" value="Znf_DNL-typ"/>
</dbReference>
<dbReference type="GO" id="GO:0006457">
    <property type="term" value="P:protein folding"/>
    <property type="evidence" value="ECO:0007669"/>
    <property type="project" value="TreeGrafter"/>
</dbReference>
<dbReference type="STRING" id="1314674.A0A0D7BI15"/>
<dbReference type="AlphaFoldDB" id="A0A0D7BI15"/>
<accession>A0A0D7BI15</accession>
<feature type="compositionally biased region" description="Low complexity" evidence="5">
    <location>
        <begin position="57"/>
        <end position="85"/>
    </location>
</feature>
<keyword evidence="1" id="KW-0479">Metal-binding</keyword>
<dbReference type="GO" id="GO:0005739">
    <property type="term" value="C:mitochondrion"/>
    <property type="evidence" value="ECO:0007669"/>
    <property type="project" value="TreeGrafter"/>
</dbReference>
<dbReference type="GO" id="GO:0030150">
    <property type="term" value="P:protein import into mitochondrial matrix"/>
    <property type="evidence" value="ECO:0007669"/>
    <property type="project" value="TreeGrafter"/>
</dbReference>
<proteinExistence type="predicted"/>
<dbReference type="PANTHER" id="PTHR20922">
    <property type="entry name" value="DNL-TYPE ZINC FINGER PROTEIN"/>
    <property type="match status" value="1"/>
</dbReference>
<evidence type="ECO:0000313" key="7">
    <source>
        <dbReference type="EMBL" id="KIY70132.1"/>
    </source>
</evidence>
<reference evidence="7 8" key="1">
    <citation type="journal article" date="2015" name="Fungal Genet. Biol.">
        <title>Evolution of novel wood decay mechanisms in Agaricales revealed by the genome sequences of Fistulina hepatica and Cylindrobasidium torrendii.</title>
        <authorList>
            <person name="Floudas D."/>
            <person name="Held B.W."/>
            <person name="Riley R."/>
            <person name="Nagy L.G."/>
            <person name="Koehler G."/>
            <person name="Ransdell A.S."/>
            <person name="Younus H."/>
            <person name="Chow J."/>
            <person name="Chiniquy J."/>
            <person name="Lipzen A."/>
            <person name="Tritt A."/>
            <person name="Sun H."/>
            <person name="Haridas S."/>
            <person name="LaButti K."/>
            <person name="Ohm R.A."/>
            <person name="Kues U."/>
            <person name="Blanchette R.A."/>
            <person name="Grigoriev I.V."/>
            <person name="Minto R.E."/>
            <person name="Hibbett D.S."/>
        </authorList>
    </citation>
    <scope>NUCLEOTIDE SEQUENCE [LARGE SCALE GENOMIC DNA]</scope>
    <source>
        <strain evidence="7 8">FP15055 ss-10</strain>
    </source>
</reference>